<evidence type="ECO:0000259" key="1">
    <source>
        <dbReference type="Pfam" id="PF00535"/>
    </source>
</evidence>
<keyword evidence="2" id="KW-0808">Transferase</keyword>
<dbReference type="CDD" id="cd00761">
    <property type="entry name" value="Glyco_tranf_GTA_type"/>
    <property type="match status" value="1"/>
</dbReference>
<dbReference type="OrthoDB" id="9815829at2"/>
<dbReference type="InterPro" id="IPR029044">
    <property type="entry name" value="Nucleotide-diphossugar_trans"/>
</dbReference>
<gene>
    <name evidence="2" type="ORF">EDE15_1902</name>
</gene>
<evidence type="ECO:0000313" key="2">
    <source>
        <dbReference type="EMBL" id="RSL16389.1"/>
    </source>
</evidence>
<dbReference type="SUPFAM" id="SSF53448">
    <property type="entry name" value="Nucleotide-diphospho-sugar transferases"/>
    <property type="match status" value="1"/>
</dbReference>
<dbReference type="RefSeq" id="WP_125485000.1">
    <property type="nucleotide sequence ID" value="NZ_RSDW01000001.1"/>
</dbReference>
<accession>A0A3R9QH13</accession>
<dbReference type="AlphaFoldDB" id="A0A3R9QH13"/>
<dbReference type="Proteomes" id="UP000269669">
    <property type="component" value="Unassembled WGS sequence"/>
</dbReference>
<proteinExistence type="predicted"/>
<organism evidence="2 3">
    <name type="scientific">Edaphobacter aggregans</name>
    <dbReference type="NCBI Taxonomy" id="570835"/>
    <lineage>
        <taxon>Bacteria</taxon>
        <taxon>Pseudomonadati</taxon>
        <taxon>Acidobacteriota</taxon>
        <taxon>Terriglobia</taxon>
        <taxon>Terriglobales</taxon>
        <taxon>Acidobacteriaceae</taxon>
        <taxon>Edaphobacter</taxon>
    </lineage>
</organism>
<comment type="caution">
    <text evidence="2">The sequence shown here is derived from an EMBL/GenBank/DDBJ whole genome shotgun (WGS) entry which is preliminary data.</text>
</comment>
<protein>
    <submittedName>
        <fullName evidence="2">Glycosyl transferase family 2</fullName>
    </submittedName>
</protein>
<feature type="domain" description="Glycosyltransferase 2-like" evidence="1">
    <location>
        <begin position="9"/>
        <end position="152"/>
    </location>
</feature>
<dbReference type="EMBL" id="RSDW01000001">
    <property type="protein sequence ID" value="RSL16389.1"/>
    <property type="molecule type" value="Genomic_DNA"/>
</dbReference>
<dbReference type="PANTHER" id="PTHR22916:SF3">
    <property type="entry name" value="UDP-GLCNAC:BETAGAL BETA-1,3-N-ACETYLGLUCOSAMINYLTRANSFERASE-LIKE PROTEIN 1"/>
    <property type="match status" value="1"/>
</dbReference>
<name>A0A3R9QH13_9BACT</name>
<reference evidence="2 3" key="1">
    <citation type="submission" date="2018-12" db="EMBL/GenBank/DDBJ databases">
        <title>Sequencing of bacterial isolates from soil warming experiment in Harvard Forest, Massachusetts, USA.</title>
        <authorList>
            <person name="Deangelis K."/>
        </authorList>
    </citation>
    <scope>NUCLEOTIDE SEQUENCE [LARGE SCALE GENOMIC DNA]</scope>
    <source>
        <strain evidence="2 3">EB153</strain>
    </source>
</reference>
<dbReference type="Gene3D" id="3.90.550.10">
    <property type="entry name" value="Spore Coat Polysaccharide Biosynthesis Protein SpsA, Chain A"/>
    <property type="match status" value="1"/>
</dbReference>
<dbReference type="InterPro" id="IPR001173">
    <property type="entry name" value="Glyco_trans_2-like"/>
</dbReference>
<sequence length="355" mass="40430">MSNSRRKFSICIPAYNRAKYLGPLLDSIFAQDFSDFDIVICEDQSRERAKIASIVKSYADHFPGVLHYYENKTNLGYDANIRNLVERSTGEYCFFMGNDDLMCSGVLAHVANILGRHKDVGLVLKSYAWFNDVPEIINQEVRYFNEEQVFRAGKEAITICFRRSGVISGYIVHRDAAYLSATSEFDGTLYYQMHLTASVLSEKNAVVTPKVLVLCRSTEAPEFGNSDNEKGKYIPGRYTPQARLNMVGGALSIIRDLKRRIGIDVAADVMRDYANYFYPYIKDQLTLPLGEYLKLCRSYGQLGFYKYPMFYLYCVAGYILGETTFDSVTKLVRGYLGRSPRFGVTSNQKCFWNAD</sequence>
<dbReference type="Pfam" id="PF00535">
    <property type="entry name" value="Glycos_transf_2"/>
    <property type="match status" value="1"/>
</dbReference>
<dbReference type="PANTHER" id="PTHR22916">
    <property type="entry name" value="GLYCOSYLTRANSFERASE"/>
    <property type="match status" value="1"/>
</dbReference>
<evidence type="ECO:0000313" key="3">
    <source>
        <dbReference type="Proteomes" id="UP000269669"/>
    </source>
</evidence>
<keyword evidence="3" id="KW-1185">Reference proteome</keyword>
<dbReference type="GO" id="GO:0016758">
    <property type="term" value="F:hexosyltransferase activity"/>
    <property type="evidence" value="ECO:0007669"/>
    <property type="project" value="UniProtKB-ARBA"/>
</dbReference>